<comment type="catalytic activity">
    <reaction evidence="7 8">
        <text>[ThiS sulfur-carrier protein]-C-terminal-Gly-aminoethanethioate + 2-iminoacetate + 1-deoxy-D-xylulose 5-phosphate = [ThiS sulfur-carrier protein]-C-terminal Gly-Gly + 2-[(2R,5Z)-2-carboxy-4-methylthiazol-5(2H)-ylidene]ethyl phosphate + 2 H2O + H(+)</text>
        <dbReference type="Rhea" id="RHEA:26297"/>
        <dbReference type="Rhea" id="RHEA-COMP:12909"/>
        <dbReference type="Rhea" id="RHEA-COMP:19908"/>
        <dbReference type="ChEBI" id="CHEBI:15377"/>
        <dbReference type="ChEBI" id="CHEBI:15378"/>
        <dbReference type="ChEBI" id="CHEBI:57792"/>
        <dbReference type="ChEBI" id="CHEBI:62899"/>
        <dbReference type="ChEBI" id="CHEBI:77846"/>
        <dbReference type="ChEBI" id="CHEBI:90778"/>
        <dbReference type="ChEBI" id="CHEBI:232372"/>
        <dbReference type="EC" id="2.8.1.10"/>
    </reaction>
</comment>
<evidence type="ECO:0000256" key="4">
    <source>
        <dbReference type="ARBA" id="ARBA00022679"/>
    </source>
</evidence>
<feature type="active site" description="Schiff-base intermediate with DXP" evidence="8">
    <location>
        <position position="98"/>
    </location>
</feature>
<keyword evidence="4 8" id="KW-0808">Transferase</keyword>
<dbReference type="PANTHER" id="PTHR34266:SF2">
    <property type="entry name" value="THIAZOLE SYNTHASE"/>
    <property type="match status" value="1"/>
</dbReference>
<comment type="subunit">
    <text evidence="8">Homotetramer. Forms heterodimers with either ThiH or ThiS.</text>
</comment>
<dbReference type="EC" id="2.8.1.10" evidence="3 8"/>
<comment type="pathway">
    <text evidence="2 8">Cofactor biosynthesis; thiamine diphosphate biosynthesis.</text>
</comment>
<keyword evidence="8" id="KW-0963">Cytoplasm</keyword>
<comment type="subcellular location">
    <subcellularLocation>
        <location evidence="8">Cytoplasm</location>
    </subcellularLocation>
</comment>
<organism evidence="10 11">
    <name type="scientific">Sphingobacterium oryzagri</name>
    <dbReference type="NCBI Taxonomy" id="3025669"/>
    <lineage>
        <taxon>Bacteria</taxon>
        <taxon>Pseudomonadati</taxon>
        <taxon>Bacteroidota</taxon>
        <taxon>Sphingobacteriia</taxon>
        <taxon>Sphingobacteriales</taxon>
        <taxon>Sphingobacteriaceae</taxon>
        <taxon>Sphingobacterium</taxon>
    </lineage>
</organism>
<dbReference type="PANTHER" id="PTHR34266">
    <property type="entry name" value="THIAZOLE SYNTHASE"/>
    <property type="match status" value="1"/>
</dbReference>
<dbReference type="InterPro" id="IPR008867">
    <property type="entry name" value="ThiG"/>
</dbReference>
<protein>
    <recommendedName>
        <fullName evidence="3 8">Thiazole synthase</fullName>
        <ecNumber evidence="3 8">2.8.1.10</ecNumber>
    </recommendedName>
</protein>
<evidence type="ECO:0000256" key="5">
    <source>
        <dbReference type="ARBA" id="ARBA00022977"/>
    </source>
</evidence>
<dbReference type="Gene3D" id="3.20.20.70">
    <property type="entry name" value="Aldolase class I"/>
    <property type="match status" value="1"/>
</dbReference>
<dbReference type="Pfam" id="PF05690">
    <property type="entry name" value="ThiG"/>
    <property type="match status" value="1"/>
</dbReference>
<reference evidence="10 11" key="1">
    <citation type="submission" date="2023-02" db="EMBL/GenBank/DDBJ databases">
        <title>Genome sequence of Sphingobacterium sp. KACC 22765.</title>
        <authorList>
            <person name="Kim S."/>
            <person name="Heo J."/>
            <person name="Kwon S.-W."/>
        </authorList>
    </citation>
    <scope>NUCLEOTIDE SEQUENCE [LARGE SCALE GENOMIC DNA]</scope>
    <source>
        <strain evidence="10 11">KACC 22765</strain>
    </source>
</reference>
<evidence type="ECO:0000313" key="11">
    <source>
        <dbReference type="Proteomes" id="UP001221558"/>
    </source>
</evidence>
<feature type="binding site" evidence="8">
    <location>
        <begin position="185"/>
        <end position="186"/>
    </location>
    <ligand>
        <name>1-deoxy-D-xylulose 5-phosphate</name>
        <dbReference type="ChEBI" id="CHEBI:57792"/>
    </ligand>
</feature>
<proteinExistence type="inferred from homology"/>
<evidence type="ECO:0000256" key="6">
    <source>
        <dbReference type="ARBA" id="ARBA00023270"/>
    </source>
</evidence>
<accession>A0ABY7WDU9</accession>
<keyword evidence="11" id="KW-1185">Reference proteome</keyword>
<feature type="binding site" evidence="8">
    <location>
        <position position="159"/>
    </location>
    <ligand>
        <name>1-deoxy-D-xylulose 5-phosphate</name>
        <dbReference type="ChEBI" id="CHEBI:57792"/>
    </ligand>
</feature>
<keyword evidence="6 8" id="KW-0704">Schiff base</keyword>
<dbReference type="EMBL" id="CP117880">
    <property type="protein sequence ID" value="WDF67373.1"/>
    <property type="molecule type" value="Genomic_DNA"/>
</dbReference>
<dbReference type="InterPro" id="IPR013785">
    <property type="entry name" value="Aldolase_TIM"/>
</dbReference>
<dbReference type="InterPro" id="IPR033983">
    <property type="entry name" value="Thiazole_synthase_ThiG"/>
</dbReference>
<dbReference type="CDD" id="cd04728">
    <property type="entry name" value="ThiG"/>
    <property type="match status" value="1"/>
</dbReference>
<keyword evidence="5 8" id="KW-0784">Thiamine biosynthesis</keyword>
<gene>
    <name evidence="8" type="primary">thiG</name>
    <name evidence="10" type="ORF">PQ465_13770</name>
</gene>
<evidence type="ECO:0000259" key="9">
    <source>
        <dbReference type="Pfam" id="PF05690"/>
    </source>
</evidence>
<evidence type="ECO:0000256" key="1">
    <source>
        <dbReference type="ARBA" id="ARBA00002834"/>
    </source>
</evidence>
<evidence type="ECO:0000256" key="8">
    <source>
        <dbReference type="HAMAP-Rule" id="MF_00443"/>
    </source>
</evidence>
<comment type="similarity">
    <text evidence="8">Belongs to the ThiG family.</text>
</comment>
<comment type="function">
    <text evidence="1 8">Catalyzes the rearrangement of 1-deoxy-D-xylulose 5-phosphate (DXP) to produce the thiazole phosphate moiety of thiamine. Sulfur is provided by the thiocarboxylate moiety of the carrier protein ThiS. In vitro, sulfur can be provided by H(2)S.</text>
</comment>
<evidence type="ECO:0000256" key="3">
    <source>
        <dbReference type="ARBA" id="ARBA00011960"/>
    </source>
</evidence>
<evidence type="ECO:0000313" key="10">
    <source>
        <dbReference type="EMBL" id="WDF67373.1"/>
    </source>
</evidence>
<feature type="domain" description="Thiazole synthase ThiG" evidence="9">
    <location>
        <begin position="6"/>
        <end position="250"/>
    </location>
</feature>
<sequence length="265" mass="28158">MKDTLTIAGKTFDSRLFLGTGKFGSPDMMRQAINAAQTEMVTVALKRVDFETNTDELLESIPQEKIQLLPNTSGARTAKEAILAAELAREALETNWVKLEIHPDPKYLLPDPIETLMACESLAKSGFIVLPYIHADPVLCKRLENAGTAAVMPLGSPIGSNQGLKTLDFLEIIIAQSTVPVIVDAGIGAPSDAAKAMEIGADAVLVNTAIATAIDPVQIAAAFAMAVTAGRMAFNIGLQQRVGHAQASSPLTNFLAQDYDDAKII</sequence>
<dbReference type="RefSeq" id="WP_274266103.1">
    <property type="nucleotide sequence ID" value="NZ_CP117880.1"/>
</dbReference>
<name>A0ABY7WDU9_9SPHI</name>
<evidence type="ECO:0000256" key="7">
    <source>
        <dbReference type="ARBA" id="ARBA00049897"/>
    </source>
</evidence>
<dbReference type="HAMAP" id="MF_00443">
    <property type="entry name" value="ThiG"/>
    <property type="match status" value="1"/>
</dbReference>
<dbReference type="SUPFAM" id="SSF110399">
    <property type="entry name" value="ThiG-like"/>
    <property type="match status" value="1"/>
</dbReference>
<evidence type="ECO:0000256" key="2">
    <source>
        <dbReference type="ARBA" id="ARBA00004948"/>
    </source>
</evidence>
<dbReference type="Proteomes" id="UP001221558">
    <property type="component" value="Chromosome"/>
</dbReference>
<feature type="binding site" evidence="8">
    <location>
        <begin position="207"/>
        <end position="208"/>
    </location>
    <ligand>
        <name>1-deoxy-D-xylulose 5-phosphate</name>
        <dbReference type="ChEBI" id="CHEBI:57792"/>
    </ligand>
</feature>